<sequence>MFQFQYSQNIRHFRRMGCGRMLKMIGVFQIIAGIIVSIIAYQETFSSYNNSPVEDDAEPEKIIGPVIVFLGLLATLSGIWLFVSAKQTLLLESQQRQLQNQLSSTNPQHPQVSDSRPAQSYLQSQVVYSSTGQLNQPLHGTDNTYPPSGQPNQQPFIGSGTTFPAYEPSSLPFFGTVNTYSSTHCFPHQIPPPCLISGYSPAYNGRNQQQLYSQRQFPFIPSGSDSAPIYAV</sequence>
<name>A0ABM1TAN1_LIMPO</name>
<feature type="transmembrane region" description="Helical" evidence="2">
    <location>
        <begin position="62"/>
        <end position="83"/>
    </location>
</feature>
<proteinExistence type="predicted"/>
<reference evidence="4" key="1">
    <citation type="submission" date="2025-08" db="UniProtKB">
        <authorList>
            <consortium name="RefSeq"/>
        </authorList>
    </citation>
    <scope>IDENTIFICATION</scope>
    <source>
        <tissue evidence="4">Muscle</tissue>
    </source>
</reference>
<dbReference type="Proteomes" id="UP000694941">
    <property type="component" value="Unplaced"/>
</dbReference>
<evidence type="ECO:0000256" key="1">
    <source>
        <dbReference type="SAM" id="MobiDB-lite"/>
    </source>
</evidence>
<organism evidence="3 4">
    <name type="scientific">Limulus polyphemus</name>
    <name type="common">Atlantic horseshoe crab</name>
    <dbReference type="NCBI Taxonomy" id="6850"/>
    <lineage>
        <taxon>Eukaryota</taxon>
        <taxon>Metazoa</taxon>
        <taxon>Ecdysozoa</taxon>
        <taxon>Arthropoda</taxon>
        <taxon>Chelicerata</taxon>
        <taxon>Merostomata</taxon>
        <taxon>Xiphosura</taxon>
        <taxon>Limulidae</taxon>
        <taxon>Limulus</taxon>
    </lineage>
</organism>
<keyword evidence="2" id="KW-0472">Membrane</keyword>
<dbReference type="GeneID" id="111088135"/>
<keyword evidence="2" id="KW-1133">Transmembrane helix</keyword>
<dbReference type="RefSeq" id="XP_022252937.1">
    <property type="nucleotide sequence ID" value="XM_022397229.1"/>
</dbReference>
<gene>
    <name evidence="4" type="primary">LOC111088135</name>
</gene>
<accession>A0ABM1TAN1</accession>
<protein>
    <submittedName>
        <fullName evidence="4">Uncharacterized protein LOC111088135</fullName>
    </submittedName>
</protein>
<keyword evidence="2" id="KW-0812">Transmembrane</keyword>
<feature type="transmembrane region" description="Helical" evidence="2">
    <location>
        <begin position="21"/>
        <end position="42"/>
    </location>
</feature>
<keyword evidence="3" id="KW-1185">Reference proteome</keyword>
<evidence type="ECO:0000256" key="2">
    <source>
        <dbReference type="SAM" id="Phobius"/>
    </source>
</evidence>
<evidence type="ECO:0000313" key="3">
    <source>
        <dbReference type="Proteomes" id="UP000694941"/>
    </source>
</evidence>
<feature type="region of interest" description="Disordered" evidence="1">
    <location>
        <begin position="133"/>
        <end position="161"/>
    </location>
</feature>
<evidence type="ECO:0000313" key="4">
    <source>
        <dbReference type="RefSeq" id="XP_022252937.1"/>
    </source>
</evidence>